<reference evidence="1 2" key="1">
    <citation type="journal article" date="2015" name="Nature">
        <title>rRNA introns, odd ribosomes, and small enigmatic genomes across a large radiation of phyla.</title>
        <authorList>
            <person name="Brown C.T."/>
            <person name="Hug L.A."/>
            <person name="Thomas B.C."/>
            <person name="Sharon I."/>
            <person name="Castelle C.J."/>
            <person name="Singh A."/>
            <person name="Wilkins M.J."/>
            <person name="Williams K.H."/>
            <person name="Banfield J.F."/>
        </authorList>
    </citation>
    <scope>NUCLEOTIDE SEQUENCE [LARGE SCALE GENOMIC DNA]</scope>
</reference>
<organism evidence="1 2">
    <name type="scientific">Candidatus Gottesmanbacteria bacterium GW2011_GWA1_43_11</name>
    <dbReference type="NCBI Taxonomy" id="1618436"/>
    <lineage>
        <taxon>Bacteria</taxon>
        <taxon>Candidatus Gottesmaniibacteriota</taxon>
    </lineage>
</organism>
<name>A0A0G1F7K2_9BACT</name>
<gene>
    <name evidence="1" type="ORF">UV59_C0053G0020</name>
</gene>
<protein>
    <submittedName>
        <fullName evidence="1">Uncharacterized protein</fullName>
    </submittedName>
</protein>
<evidence type="ECO:0000313" key="1">
    <source>
        <dbReference type="EMBL" id="KKS82828.1"/>
    </source>
</evidence>
<dbReference type="EMBL" id="LCFB01000053">
    <property type="protein sequence ID" value="KKS82828.1"/>
    <property type="molecule type" value="Genomic_DNA"/>
</dbReference>
<dbReference type="Proteomes" id="UP000034543">
    <property type="component" value="Unassembled WGS sequence"/>
</dbReference>
<sequence>MVVIALMGLLFNLGVARYIDFNRRQSVVAQGLKLKNNLRSIQQNALSGVKPATGCTVLEGYVIHFHTTDLRQFLFCTPQHTILTLSDIASEPALKIFPLPSNFRYGTTIGGAFQDASHIKHVLFKVLGSGIAIYEGSPSGNFLPAVTSQLITIRAFANPYRYYSVCLAGGGDIKDCGYRTGSPPVCTCP</sequence>
<evidence type="ECO:0000313" key="2">
    <source>
        <dbReference type="Proteomes" id="UP000034543"/>
    </source>
</evidence>
<accession>A0A0G1F7K2</accession>
<dbReference type="AlphaFoldDB" id="A0A0G1F7K2"/>
<dbReference type="STRING" id="1618436.UV59_C0053G0020"/>
<comment type="caution">
    <text evidence="1">The sequence shown here is derived from an EMBL/GenBank/DDBJ whole genome shotgun (WGS) entry which is preliminary data.</text>
</comment>
<proteinExistence type="predicted"/>